<dbReference type="AlphaFoldDB" id="A0A1G6N885"/>
<evidence type="ECO:0000313" key="3">
    <source>
        <dbReference type="Proteomes" id="UP000242662"/>
    </source>
</evidence>
<name>A0A1G6N885_9BACI</name>
<keyword evidence="1" id="KW-1133">Transmembrane helix</keyword>
<dbReference type="EMBL" id="FMYM01000012">
    <property type="protein sequence ID" value="SDC64048.1"/>
    <property type="molecule type" value="Genomic_DNA"/>
</dbReference>
<accession>A0A1G6N885</accession>
<organism evidence="2 3">
    <name type="scientific">Shouchella lonarensis</name>
    <dbReference type="NCBI Taxonomy" id="1464122"/>
    <lineage>
        <taxon>Bacteria</taxon>
        <taxon>Bacillati</taxon>
        <taxon>Bacillota</taxon>
        <taxon>Bacilli</taxon>
        <taxon>Bacillales</taxon>
        <taxon>Bacillaceae</taxon>
        <taxon>Shouchella</taxon>
    </lineage>
</organism>
<keyword evidence="1" id="KW-0472">Membrane</keyword>
<dbReference type="InterPro" id="IPR025356">
    <property type="entry name" value="DUF4260"/>
</dbReference>
<reference evidence="3" key="1">
    <citation type="submission" date="2016-09" db="EMBL/GenBank/DDBJ databases">
        <authorList>
            <person name="Varghese N."/>
            <person name="Submissions S."/>
        </authorList>
    </citation>
    <scope>NUCLEOTIDE SEQUENCE [LARGE SCALE GENOMIC DNA]</scope>
    <source>
        <strain evidence="3">25nlg</strain>
    </source>
</reference>
<proteinExistence type="predicted"/>
<dbReference type="OrthoDB" id="9813911at2"/>
<dbReference type="Proteomes" id="UP000242662">
    <property type="component" value="Unassembled WGS sequence"/>
</dbReference>
<feature type="transmembrane region" description="Helical" evidence="1">
    <location>
        <begin position="12"/>
        <end position="35"/>
    </location>
</feature>
<keyword evidence="3" id="KW-1185">Reference proteome</keyword>
<evidence type="ECO:0008006" key="4">
    <source>
        <dbReference type="Google" id="ProtNLM"/>
    </source>
</evidence>
<dbReference type="Pfam" id="PF14079">
    <property type="entry name" value="DUF4260"/>
    <property type="match status" value="1"/>
</dbReference>
<dbReference type="STRING" id="1464122.SAMN05421737_1129"/>
<sequence>MNVKRIIQLEGLAVFLLAVGLYFYIGGAWWFLLVLALVPDISMVAYMYNQKVGSIVYNLFHTYVVPVMLIAIGVWLEQRLLLEIGLIWGAHIGMDRFCGFGLKYDTQFKDTHIDRM</sequence>
<keyword evidence="1" id="KW-0812">Transmembrane</keyword>
<dbReference type="RefSeq" id="WP_090776496.1">
    <property type="nucleotide sequence ID" value="NZ_FMYM01000012.1"/>
</dbReference>
<evidence type="ECO:0000256" key="1">
    <source>
        <dbReference type="SAM" id="Phobius"/>
    </source>
</evidence>
<gene>
    <name evidence="2" type="ORF">SAMN05421737_1129</name>
</gene>
<feature type="transmembrane region" description="Helical" evidence="1">
    <location>
        <begin position="55"/>
        <end position="76"/>
    </location>
</feature>
<evidence type="ECO:0000313" key="2">
    <source>
        <dbReference type="EMBL" id="SDC64048.1"/>
    </source>
</evidence>
<protein>
    <recommendedName>
        <fullName evidence="4">DUF4260 domain-containing protein</fullName>
    </recommendedName>
</protein>